<dbReference type="STRING" id="1232683.ADIMK_3646"/>
<dbReference type="InterPro" id="IPR050766">
    <property type="entry name" value="Bact_Lucif_Oxidored"/>
</dbReference>
<dbReference type="PANTHER" id="PTHR30137">
    <property type="entry name" value="LUCIFERASE-LIKE MONOOXYGENASE"/>
    <property type="match status" value="1"/>
</dbReference>
<dbReference type="Pfam" id="PF00296">
    <property type="entry name" value="Bac_luciferase"/>
    <property type="match status" value="1"/>
</dbReference>
<dbReference type="RefSeq" id="WP_051693103.1">
    <property type="nucleotide sequence ID" value="NZ_JMQN01000057.1"/>
</dbReference>
<dbReference type="SUPFAM" id="SSF51679">
    <property type="entry name" value="Bacterial luciferase-like"/>
    <property type="match status" value="1"/>
</dbReference>
<proteinExistence type="predicted"/>
<dbReference type="InterPro" id="IPR036661">
    <property type="entry name" value="Luciferase-like_sf"/>
</dbReference>
<comment type="similarity">
    <text evidence="1">To bacterial alkanal monooxygenase alpha and beta chains.</text>
</comment>
<dbReference type="Gene3D" id="3.20.20.30">
    <property type="entry name" value="Luciferase-like domain"/>
    <property type="match status" value="1"/>
</dbReference>
<dbReference type="CDD" id="cd00347">
    <property type="entry name" value="Flavin_utilizing_monoxygenases"/>
    <property type="match status" value="2"/>
</dbReference>
<dbReference type="eggNOG" id="COG2141">
    <property type="taxonomic scope" value="Bacteria"/>
</dbReference>
<protein>
    <submittedName>
        <fullName evidence="3">Luciferase family protein</fullName>
    </submittedName>
</protein>
<keyword evidence="4" id="KW-1185">Reference proteome</keyword>
<dbReference type="PANTHER" id="PTHR30137:SF20">
    <property type="entry name" value="N-ACETYL-S-ALKYLCYSTEINE MONOOXYGENASE"/>
    <property type="match status" value="1"/>
</dbReference>
<evidence type="ECO:0000313" key="3">
    <source>
        <dbReference type="EMBL" id="KEA61985.1"/>
    </source>
</evidence>
<dbReference type="AlphaFoldDB" id="A0A081FTY0"/>
<accession>A0A081FTY0</accession>
<evidence type="ECO:0000256" key="1">
    <source>
        <dbReference type="ARBA" id="ARBA00007789"/>
    </source>
</evidence>
<dbReference type="NCBIfam" id="TIGR03558">
    <property type="entry name" value="oxido_grp_1"/>
    <property type="match status" value="1"/>
</dbReference>
<dbReference type="GO" id="GO:0016705">
    <property type="term" value="F:oxidoreductase activity, acting on paired donors, with incorporation or reduction of molecular oxygen"/>
    <property type="evidence" value="ECO:0007669"/>
    <property type="project" value="InterPro"/>
</dbReference>
<gene>
    <name evidence="3" type="ORF">ADIMK_3646</name>
</gene>
<name>A0A081FTY0_9GAMM</name>
<evidence type="ECO:0000313" key="4">
    <source>
        <dbReference type="Proteomes" id="UP000028252"/>
    </source>
</evidence>
<reference evidence="3 4" key="1">
    <citation type="submission" date="2014-04" db="EMBL/GenBank/DDBJ databases">
        <title>Marinobacterium kochiensis sp. nov., isolated from sediment sample collected from Kochi backwaters in Kerala, India.</title>
        <authorList>
            <person name="Singh A."/>
            <person name="Pinnaka A.K."/>
        </authorList>
    </citation>
    <scope>NUCLEOTIDE SEQUENCE [LARGE SCALE GENOMIC DNA]</scope>
    <source>
        <strain evidence="3 4">AK27</strain>
    </source>
</reference>
<dbReference type="Proteomes" id="UP000028252">
    <property type="component" value="Unassembled WGS sequence"/>
</dbReference>
<dbReference type="GO" id="GO:0005829">
    <property type="term" value="C:cytosol"/>
    <property type="evidence" value="ECO:0007669"/>
    <property type="project" value="TreeGrafter"/>
</dbReference>
<sequence>MSRTLRVGVVDQSPIHDGNPAEQALRNSVALARHCEELGFSRYWIAEHHNTPSYASPAPEILMAAIASQTRSIRVGSGGVMLSHYSPLKVAETFSSLQALFPERIDMGIGRAPGGSSLSTHALAYPGYPADGELYPEQLSDLLALVRNALPHGHPYQGLRAMPGTRTPPAPWVLGSGSASTQLAASLGAGFVLALFIGTEYRSPDIIRSYRDAYRPGGFDSKPNAMLATAVICADSLEEARHIAATHTYWKVQAFLHGNREPLRAPEQVHSLYKQLSPADQAYYDETLNSMILGTPEQCREQLEALSAQYDVDEILAINVTYRFADRLKSYEYLSSAMELSQHKQTTKALSCAS</sequence>
<dbReference type="InterPro" id="IPR011251">
    <property type="entry name" value="Luciferase-like_dom"/>
</dbReference>
<feature type="domain" description="Luciferase-like" evidence="2">
    <location>
        <begin position="6"/>
        <end position="306"/>
    </location>
</feature>
<dbReference type="OrthoDB" id="9780518at2"/>
<dbReference type="InterPro" id="IPR019949">
    <property type="entry name" value="CmoO-like"/>
</dbReference>
<organism evidence="3 4">
    <name type="scientific">Marinobacterium lacunae</name>
    <dbReference type="NCBI Taxonomy" id="1232683"/>
    <lineage>
        <taxon>Bacteria</taxon>
        <taxon>Pseudomonadati</taxon>
        <taxon>Pseudomonadota</taxon>
        <taxon>Gammaproteobacteria</taxon>
        <taxon>Oceanospirillales</taxon>
        <taxon>Oceanospirillaceae</taxon>
        <taxon>Marinobacterium</taxon>
    </lineage>
</organism>
<dbReference type="EMBL" id="JMQN01000057">
    <property type="protein sequence ID" value="KEA61985.1"/>
    <property type="molecule type" value="Genomic_DNA"/>
</dbReference>
<evidence type="ECO:0000259" key="2">
    <source>
        <dbReference type="Pfam" id="PF00296"/>
    </source>
</evidence>
<comment type="caution">
    <text evidence="3">The sequence shown here is derived from an EMBL/GenBank/DDBJ whole genome shotgun (WGS) entry which is preliminary data.</text>
</comment>
<dbReference type="PATRIC" id="fig|1232683.4.peg.3586"/>